<dbReference type="Proteomes" id="UP001367508">
    <property type="component" value="Unassembled WGS sequence"/>
</dbReference>
<organism evidence="1 2">
    <name type="scientific">Canavalia gladiata</name>
    <name type="common">Sword bean</name>
    <name type="synonym">Dolichos gladiatus</name>
    <dbReference type="NCBI Taxonomy" id="3824"/>
    <lineage>
        <taxon>Eukaryota</taxon>
        <taxon>Viridiplantae</taxon>
        <taxon>Streptophyta</taxon>
        <taxon>Embryophyta</taxon>
        <taxon>Tracheophyta</taxon>
        <taxon>Spermatophyta</taxon>
        <taxon>Magnoliopsida</taxon>
        <taxon>eudicotyledons</taxon>
        <taxon>Gunneridae</taxon>
        <taxon>Pentapetalae</taxon>
        <taxon>rosids</taxon>
        <taxon>fabids</taxon>
        <taxon>Fabales</taxon>
        <taxon>Fabaceae</taxon>
        <taxon>Papilionoideae</taxon>
        <taxon>50 kb inversion clade</taxon>
        <taxon>NPAAA clade</taxon>
        <taxon>indigoferoid/millettioid clade</taxon>
        <taxon>Phaseoleae</taxon>
        <taxon>Canavalia</taxon>
    </lineage>
</organism>
<sequence length="99" mass="11470">MVQTLKLTLLLLQVVKTYKRKLLMQKLDGELNRYQLLVMDTKLIQGNQWQNTKLGLLRRNVEPNAIVGHQILGYVQGHWDLTTVVNLLMIGNCCCYDKN</sequence>
<accession>A0AAN9R3C0</accession>
<dbReference type="AlphaFoldDB" id="A0AAN9R3C0"/>
<keyword evidence="2" id="KW-1185">Reference proteome</keyword>
<gene>
    <name evidence="1" type="ORF">VNO77_02798</name>
</gene>
<protein>
    <submittedName>
        <fullName evidence="1">Uncharacterized protein</fullName>
    </submittedName>
</protein>
<proteinExistence type="predicted"/>
<name>A0AAN9R3C0_CANGL</name>
<reference evidence="1 2" key="1">
    <citation type="submission" date="2024-01" db="EMBL/GenBank/DDBJ databases">
        <title>The genomes of 5 underutilized Papilionoideae crops provide insights into root nodulation and disease resistanc.</title>
        <authorList>
            <person name="Jiang F."/>
        </authorList>
    </citation>
    <scope>NUCLEOTIDE SEQUENCE [LARGE SCALE GENOMIC DNA]</scope>
    <source>
        <strain evidence="1">LVBAO_FW01</strain>
        <tissue evidence="1">Leaves</tissue>
    </source>
</reference>
<evidence type="ECO:0000313" key="1">
    <source>
        <dbReference type="EMBL" id="KAK7360785.1"/>
    </source>
</evidence>
<dbReference type="EMBL" id="JAYMYQ010000001">
    <property type="protein sequence ID" value="KAK7360785.1"/>
    <property type="molecule type" value="Genomic_DNA"/>
</dbReference>
<evidence type="ECO:0000313" key="2">
    <source>
        <dbReference type="Proteomes" id="UP001367508"/>
    </source>
</evidence>
<comment type="caution">
    <text evidence="1">The sequence shown here is derived from an EMBL/GenBank/DDBJ whole genome shotgun (WGS) entry which is preliminary data.</text>
</comment>